<evidence type="ECO:0000313" key="9">
    <source>
        <dbReference type="Proteomes" id="UP001589667"/>
    </source>
</evidence>
<dbReference type="RefSeq" id="WP_157422811.1">
    <property type="nucleotide sequence ID" value="NZ_BAAANI010000006.1"/>
</dbReference>
<keyword evidence="3" id="KW-1003">Cell membrane</keyword>
<keyword evidence="4 7" id="KW-0812">Transmembrane</keyword>
<evidence type="ECO:0000256" key="3">
    <source>
        <dbReference type="ARBA" id="ARBA00022475"/>
    </source>
</evidence>
<feature type="transmembrane region" description="Helical" evidence="7">
    <location>
        <begin position="222"/>
        <end position="244"/>
    </location>
</feature>
<comment type="caution">
    <text evidence="8">The sequence shown here is derived from an EMBL/GenBank/DDBJ whole genome shotgun (WGS) entry which is preliminary data.</text>
</comment>
<dbReference type="Pfam" id="PF03601">
    <property type="entry name" value="Cons_hypoth698"/>
    <property type="match status" value="1"/>
</dbReference>
<feature type="transmembrane region" description="Helical" evidence="7">
    <location>
        <begin position="273"/>
        <end position="291"/>
    </location>
</feature>
<dbReference type="PANTHER" id="PTHR30106:SF2">
    <property type="entry name" value="UPF0324 INNER MEMBRANE PROTEIN YEIH"/>
    <property type="match status" value="1"/>
</dbReference>
<protein>
    <submittedName>
        <fullName evidence="8">YeiH family protein</fullName>
    </submittedName>
</protein>
<evidence type="ECO:0000313" key="8">
    <source>
        <dbReference type="EMBL" id="MFB9641189.1"/>
    </source>
</evidence>
<comment type="similarity">
    <text evidence="2">Belongs to the UPF0324 family.</text>
</comment>
<name>A0ABV5SLH8_9MICO</name>
<feature type="transmembrane region" description="Helical" evidence="7">
    <location>
        <begin position="76"/>
        <end position="95"/>
    </location>
</feature>
<dbReference type="InterPro" id="IPR018383">
    <property type="entry name" value="UPF0324_pro"/>
</dbReference>
<reference evidence="8 9" key="1">
    <citation type="submission" date="2024-09" db="EMBL/GenBank/DDBJ databases">
        <authorList>
            <person name="Sun Q."/>
            <person name="Mori K."/>
        </authorList>
    </citation>
    <scope>NUCLEOTIDE SEQUENCE [LARGE SCALE GENOMIC DNA]</scope>
    <source>
        <strain evidence="8 9">JCM 14321</strain>
    </source>
</reference>
<keyword evidence="5 7" id="KW-1133">Transmembrane helix</keyword>
<feature type="transmembrane region" description="Helical" evidence="7">
    <location>
        <begin position="297"/>
        <end position="320"/>
    </location>
</feature>
<feature type="transmembrane region" description="Helical" evidence="7">
    <location>
        <begin position="46"/>
        <end position="64"/>
    </location>
</feature>
<accession>A0ABV5SLH8</accession>
<evidence type="ECO:0000256" key="4">
    <source>
        <dbReference type="ARBA" id="ARBA00022692"/>
    </source>
</evidence>
<dbReference type="EMBL" id="JBHMBL010000001">
    <property type="protein sequence ID" value="MFB9641189.1"/>
    <property type="molecule type" value="Genomic_DNA"/>
</dbReference>
<evidence type="ECO:0000256" key="6">
    <source>
        <dbReference type="ARBA" id="ARBA00023136"/>
    </source>
</evidence>
<feature type="transmembrane region" description="Helical" evidence="7">
    <location>
        <begin position="101"/>
        <end position="123"/>
    </location>
</feature>
<keyword evidence="9" id="KW-1185">Reference proteome</keyword>
<feature type="transmembrane region" description="Helical" evidence="7">
    <location>
        <begin position="332"/>
        <end position="354"/>
    </location>
</feature>
<gene>
    <name evidence="8" type="ORF">ACFFQV_02695</name>
</gene>
<dbReference type="Proteomes" id="UP001589667">
    <property type="component" value="Unassembled WGS sequence"/>
</dbReference>
<organism evidence="8 9">
    <name type="scientific">Agromyces lapidis</name>
    <dbReference type="NCBI Taxonomy" id="279574"/>
    <lineage>
        <taxon>Bacteria</taxon>
        <taxon>Bacillati</taxon>
        <taxon>Actinomycetota</taxon>
        <taxon>Actinomycetes</taxon>
        <taxon>Micrococcales</taxon>
        <taxon>Microbacteriaceae</taxon>
        <taxon>Agromyces</taxon>
    </lineage>
</organism>
<comment type="subcellular location">
    <subcellularLocation>
        <location evidence="1">Cell membrane</location>
        <topology evidence="1">Multi-pass membrane protein</topology>
    </subcellularLocation>
</comment>
<proteinExistence type="inferred from homology"/>
<evidence type="ECO:0000256" key="7">
    <source>
        <dbReference type="SAM" id="Phobius"/>
    </source>
</evidence>
<evidence type="ECO:0000256" key="1">
    <source>
        <dbReference type="ARBA" id="ARBA00004651"/>
    </source>
</evidence>
<feature type="transmembrane region" description="Helical" evidence="7">
    <location>
        <begin position="195"/>
        <end position="216"/>
    </location>
</feature>
<keyword evidence="6 7" id="KW-0472">Membrane</keyword>
<evidence type="ECO:0000256" key="5">
    <source>
        <dbReference type="ARBA" id="ARBA00022989"/>
    </source>
</evidence>
<dbReference type="PANTHER" id="PTHR30106">
    <property type="entry name" value="INNER MEMBRANE PROTEIN YEIH-RELATED"/>
    <property type="match status" value="1"/>
</dbReference>
<evidence type="ECO:0000256" key="2">
    <source>
        <dbReference type="ARBA" id="ARBA00007977"/>
    </source>
</evidence>
<feature type="transmembrane region" description="Helical" evidence="7">
    <location>
        <begin position="164"/>
        <end position="188"/>
    </location>
</feature>
<feature type="transmembrane region" description="Helical" evidence="7">
    <location>
        <begin position="135"/>
        <end position="152"/>
    </location>
</feature>
<sequence length="355" mass="35593">MLHPAPPPTRSLTERVVARIRLLGPGLALCAAAAGLALAATLVLPTLSALLTAIVLGVLLRNLVPLSPRLEPGLAFAAKPLLRLGIVLLGLQLVLGDILALGPGMIAVVIAIVVGGIAATLLIGRWLGIGATQRLLIACGFSICGAAAVAAVDGVVDAEEEEVVTAVALVVIFGTLMIPLVPFVAGLIGLDDRQAGMWAGGSIHEVAQVVAVGGALGGTALGVAVVVKLARVLMLAPVMAVIGLQQRRALAKAEFESGADAPGGRRAVKRPPLVPLFVVGFIVMVAIRSLGIVPPAVVVGAGVAQTILLAAAMFALGTGVRFSMFRRVGVRPFVLAGASTVVVAGIALAGVALVG</sequence>